<reference evidence="3 7" key="3">
    <citation type="submission" date="2017-11" db="EMBL/GenBank/DDBJ databases">
        <title>Genome sequence of the bacterial symbiont EPR9N from a vent mussel Bathymodiolus thermophilus.</title>
        <authorList>
            <person name="Won Y.-J."/>
        </authorList>
    </citation>
    <scope>NUCLEOTIDE SEQUENCE [LARGE SCALE GENOMIC DNA]</scope>
    <source>
        <strain evidence="3 7">EPR9N</strain>
    </source>
</reference>
<evidence type="ECO:0000313" key="3">
    <source>
        <dbReference type="EMBL" id="AYQ56344.1"/>
    </source>
</evidence>
<dbReference type="AlphaFoldDB" id="A0A1J5TVV0"/>
<evidence type="ECO:0000313" key="5">
    <source>
        <dbReference type="EMBL" id="OIR24308.1"/>
    </source>
</evidence>
<feature type="compositionally biased region" description="Basic and acidic residues" evidence="1">
    <location>
        <begin position="232"/>
        <end position="247"/>
    </location>
</feature>
<feature type="signal peptide" evidence="2">
    <location>
        <begin position="1"/>
        <end position="21"/>
    </location>
</feature>
<reference evidence="6" key="1">
    <citation type="submission" date="2016-09" db="EMBL/GenBank/DDBJ databases">
        <title>Genome Sequence of Bathymodiolus thermophilus sulfur-oxidizing gill endosymbiont.</title>
        <authorList>
            <person name="Ponnudurai R."/>
            <person name="Kleiner M."/>
            <person name="Sayavedra L."/>
            <person name="Thuermer A."/>
            <person name="Felbeck H."/>
            <person name="Schlueter R."/>
            <person name="Schweder T."/>
            <person name="Markert S."/>
        </authorList>
    </citation>
    <scope>NUCLEOTIDE SEQUENCE [LARGE SCALE GENOMIC DNA]</scope>
    <source>
        <strain evidence="6">BAT/CrabSpa'14</strain>
    </source>
</reference>
<accession>A0A1J5TVV0</accession>
<evidence type="ECO:0000313" key="7">
    <source>
        <dbReference type="Proteomes" id="UP000278334"/>
    </source>
</evidence>
<feature type="chain" id="PRO_5044561933" evidence="2">
    <location>
        <begin position="22"/>
        <end position="247"/>
    </location>
</feature>
<dbReference type="EMBL" id="CAESAQ020000099">
    <property type="protein sequence ID" value="CAB5506281.1"/>
    <property type="molecule type" value="Genomic_DNA"/>
</dbReference>
<feature type="compositionally biased region" description="Basic and acidic residues" evidence="1">
    <location>
        <begin position="212"/>
        <end position="225"/>
    </location>
</feature>
<organism evidence="5 6">
    <name type="scientific">Bathymodiolus thermophilus thioautotrophic gill symbiont</name>
    <dbReference type="NCBI Taxonomy" id="2360"/>
    <lineage>
        <taxon>Bacteria</taxon>
        <taxon>Pseudomonadati</taxon>
        <taxon>Pseudomonadota</taxon>
        <taxon>Gammaproteobacteria</taxon>
        <taxon>sulfur-oxidizing symbionts</taxon>
    </lineage>
</organism>
<keyword evidence="2" id="KW-0732">Signal</keyword>
<feature type="region of interest" description="Disordered" evidence="1">
    <location>
        <begin position="209"/>
        <end position="247"/>
    </location>
</feature>
<dbReference type="Proteomes" id="UP000643672">
    <property type="component" value="Unassembled WGS sequence"/>
</dbReference>
<dbReference type="RefSeq" id="WP_071564759.1">
    <property type="nucleotide sequence ID" value="NZ_CAESAQ020000099.1"/>
</dbReference>
<reference evidence="4 8" key="4">
    <citation type="submission" date="2020-05" db="EMBL/GenBank/DDBJ databases">
        <authorList>
            <person name="Petersen J."/>
            <person name="Sayavedra L."/>
        </authorList>
    </citation>
    <scope>NUCLEOTIDE SEQUENCE [LARGE SCALE GENOMIC DNA]</scope>
    <source>
        <strain evidence="4">B thermophilus SOXS</strain>
    </source>
</reference>
<sequence>MKIRKLSVLSLLLFSSLNVLSATTECKKEDGTFIPNSLLKSETLCVCVTGYKMDIVPNSSGGFSGACTLINSSTGASSNSWVIPAAAIALALGTSVAAGRYIYKCCQSTNVTDVDANATPMSEMEDQGMTSGDYVLSTDFEELPIGFIQPDERSLSEDEYGDSAELGFNDQIKNVAGNLEEFKSNEASGGVEPDYFTMTDPNQVDYLTMRKQGQEHDYENWKPDESGELDENGLKRSEESDTPEDCK</sequence>
<evidence type="ECO:0000313" key="8">
    <source>
        <dbReference type="Proteomes" id="UP000643672"/>
    </source>
</evidence>
<dbReference type="Proteomes" id="UP000182798">
    <property type="component" value="Unassembled WGS sequence"/>
</dbReference>
<name>A0A1J5TVV0_9GAMM</name>
<dbReference type="EMBL" id="MIQH01000729">
    <property type="protein sequence ID" value="OIR24308.1"/>
    <property type="molecule type" value="Genomic_DNA"/>
</dbReference>
<evidence type="ECO:0000256" key="2">
    <source>
        <dbReference type="SAM" id="SignalP"/>
    </source>
</evidence>
<dbReference type="EMBL" id="CP024634">
    <property type="protein sequence ID" value="AYQ56344.1"/>
    <property type="molecule type" value="Genomic_DNA"/>
</dbReference>
<gene>
    <name evidence="5" type="ORF">BGC33_14490</name>
    <name evidence="3" type="ORF">MS2017_0610</name>
    <name evidence="4" type="ORF">THERMOS_2269</name>
</gene>
<proteinExistence type="predicted"/>
<evidence type="ECO:0000313" key="6">
    <source>
        <dbReference type="Proteomes" id="UP000182798"/>
    </source>
</evidence>
<reference evidence="5" key="2">
    <citation type="journal article" date="2017" name="Stand. Genomic Sci.">
        <title>Genome sequence of the sulfur-oxidizing Bathymodiolus thermophilus gill endosymbiont.</title>
        <authorList>
            <person name="Ponnudurai R."/>
            <person name="Sayavedra L."/>
            <person name="Kleiner M."/>
            <person name="Heiden S.E."/>
            <person name="Thurmer A."/>
            <person name="Felbeck H."/>
            <person name="Schluter R."/>
            <person name="Sievert S.M."/>
            <person name="Daniel R."/>
            <person name="Schweder T."/>
            <person name="Markert S."/>
        </authorList>
    </citation>
    <scope>NUCLEOTIDE SEQUENCE</scope>
    <source>
        <strain evidence="5">BAT/CrabSpa'14</strain>
    </source>
</reference>
<dbReference type="Proteomes" id="UP000278334">
    <property type="component" value="Chromosome"/>
</dbReference>
<protein>
    <submittedName>
        <fullName evidence="5">Uncharacterized protein</fullName>
    </submittedName>
</protein>
<keyword evidence="8" id="KW-1185">Reference proteome</keyword>
<evidence type="ECO:0000256" key="1">
    <source>
        <dbReference type="SAM" id="MobiDB-lite"/>
    </source>
</evidence>
<dbReference type="KEGG" id="bthg:MS2017_0610"/>
<evidence type="ECO:0000313" key="4">
    <source>
        <dbReference type="EMBL" id="CAB5506281.1"/>
    </source>
</evidence>